<comment type="caution">
    <text evidence="1">The sequence shown here is derived from an EMBL/GenBank/DDBJ whole genome shotgun (WGS) entry which is preliminary data.</text>
</comment>
<organism evidence="1 2">
    <name type="scientific">Lusitaniella coriacea LEGE 07157</name>
    <dbReference type="NCBI Taxonomy" id="945747"/>
    <lineage>
        <taxon>Bacteria</taxon>
        <taxon>Bacillati</taxon>
        <taxon>Cyanobacteriota</taxon>
        <taxon>Cyanophyceae</taxon>
        <taxon>Spirulinales</taxon>
        <taxon>Lusitaniellaceae</taxon>
        <taxon>Lusitaniella</taxon>
    </lineage>
</organism>
<dbReference type="AlphaFoldDB" id="A0A8J7E0L1"/>
<accession>A0A8J7E0L1</accession>
<dbReference type="Proteomes" id="UP000654482">
    <property type="component" value="Unassembled WGS sequence"/>
</dbReference>
<proteinExistence type="predicted"/>
<protein>
    <submittedName>
        <fullName evidence="1">Uncharacterized protein</fullName>
    </submittedName>
</protein>
<name>A0A8J7E0L1_9CYAN</name>
<evidence type="ECO:0000313" key="1">
    <source>
        <dbReference type="EMBL" id="MBE9119152.1"/>
    </source>
</evidence>
<gene>
    <name evidence="1" type="ORF">IQ249_25185</name>
</gene>
<dbReference type="RefSeq" id="WP_194032245.1">
    <property type="nucleotide sequence ID" value="NZ_JADEWZ010000086.1"/>
</dbReference>
<keyword evidence="2" id="KW-1185">Reference proteome</keyword>
<reference evidence="1" key="1">
    <citation type="submission" date="2020-10" db="EMBL/GenBank/DDBJ databases">
        <authorList>
            <person name="Castelo-Branco R."/>
            <person name="Eusebio N."/>
            <person name="Adriana R."/>
            <person name="Vieira A."/>
            <person name="Brugerolle De Fraissinette N."/>
            <person name="Rezende De Castro R."/>
            <person name="Schneider M.P."/>
            <person name="Vasconcelos V."/>
            <person name="Leao P.N."/>
        </authorList>
    </citation>
    <scope>NUCLEOTIDE SEQUENCE</scope>
    <source>
        <strain evidence="1">LEGE 07157</strain>
    </source>
</reference>
<evidence type="ECO:0000313" key="2">
    <source>
        <dbReference type="Proteomes" id="UP000654482"/>
    </source>
</evidence>
<sequence length="378" mass="44348">MARHNQEKIFRQTLKRSCYILINNWSTLRDRAPILQLVELFAGVSEPKRHWSPERKAIRHWVLGFLRSDDFQELAVFLTQKNQNLGKSNWSDRYATYLLGSQSSDSNQPQYRRDVARVLSQQLRNKFKFELTRYIAHFQLKTRNQKILKNPTILGDRVLSLIRHVLMRRGIFGHENLARIFLSQTAGMCYKDFKKSLLRYLLFLTHSEGRRLEPYLESVLLEFNQRYDDEVWNSYLLFATCKRLLDCLTIDREKKSSVVLTLSVTNSYHLTLSIVILKIILICEPSYAHLESCIATLIEHYGDCIESECLWLIHFLETLKVTLTIYADNIHFDLIENGHEECTTQVIEDVEEDYQVFSQIKMEPTLPGHPYSPHLGCG</sequence>
<dbReference type="EMBL" id="JADEWZ010000086">
    <property type="protein sequence ID" value="MBE9119152.1"/>
    <property type="molecule type" value="Genomic_DNA"/>
</dbReference>